<evidence type="ECO:0000313" key="1">
    <source>
        <dbReference type="EMBL" id="CTQ47600.1"/>
    </source>
</evidence>
<sequence length="30" mass="3098">MANPISRLLATVGEINLAIGAPMRISTVGM</sequence>
<keyword evidence="2" id="KW-1185">Reference proteome</keyword>
<dbReference type="AlphaFoldDB" id="A0A0M6YFJ5"/>
<dbReference type="EMBL" id="CXST01000010">
    <property type="protein sequence ID" value="CTQ47600.1"/>
    <property type="molecule type" value="Genomic_DNA"/>
</dbReference>
<organism evidence="1 2">
    <name type="scientific">Roseibium aggregatum</name>
    <dbReference type="NCBI Taxonomy" id="187304"/>
    <lineage>
        <taxon>Bacteria</taxon>
        <taxon>Pseudomonadati</taxon>
        <taxon>Pseudomonadota</taxon>
        <taxon>Alphaproteobacteria</taxon>
        <taxon>Hyphomicrobiales</taxon>
        <taxon>Stappiaceae</taxon>
        <taxon>Roseibium</taxon>
    </lineage>
</organism>
<protein>
    <submittedName>
        <fullName evidence="1">Uncharacterized protein</fullName>
    </submittedName>
</protein>
<name>A0A0M6YFJ5_9HYPH</name>
<accession>A0A0M6YFJ5</accession>
<dbReference type="Proteomes" id="UP000048926">
    <property type="component" value="Unassembled WGS sequence"/>
</dbReference>
<evidence type="ECO:0000313" key="2">
    <source>
        <dbReference type="Proteomes" id="UP000048926"/>
    </source>
</evidence>
<reference evidence="2" key="1">
    <citation type="submission" date="2015-07" db="EMBL/GenBank/DDBJ databases">
        <authorList>
            <person name="Rodrigo-Torres Lidia"/>
            <person name="Arahal R.David."/>
        </authorList>
    </citation>
    <scope>NUCLEOTIDE SEQUENCE [LARGE SCALE GENOMIC DNA]</scope>
    <source>
        <strain evidence="2">CECT 4801</strain>
    </source>
</reference>
<gene>
    <name evidence="1" type="ORF">LAL4801_06062</name>
</gene>
<proteinExistence type="predicted"/>